<proteinExistence type="predicted"/>
<comment type="caution">
    <text evidence="1">The sequence shown here is derived from an EMBL/GenBank/DDBJ whole genome shotgun (WGS) entry which is preliminary data.</text>
</comment>
<reference evidence="1 2" key="1">
    <citation type="submission" date="2019-03" db="EMBL/GenBank/DDBJ databases">
        <title>Single cell metagenomics reveals metabolic interactions within the superorganism composed of flagellate Streblomastix strix and complex community of Bacteroidetes bacteria on its surface.</title>
        <authorList>
            <person name="Treitli S.C."/>
            <person name="Kolisko M."/>
            <person name="Husnik F."/>
            <person name="Keeling P."/>
            <person name="Hampl V."/>
        </authorList>
    </citation>
    <scope>NUCLEOTIDE SEQUENCE [LARGE SCALE GENOMIC DNA]</scope>
    <source>
        <strain evidence="1">ST1C</strain>
    </source>
</reference>
<evidence type="ECO:0000313" key="2">
    <source>
        <dbReference type="Proteomes" id="UP000324800"/>
    </source>
</evidence>
<accession>A0A5J4USA4</accession>
<sequence length="342" mass="39593">MDRPDLVGEIWGQLDYCRIEINKLTIALGGSTMGQLDYCRIEIISSGIRYSSFLPGIEMHLLYGRGVFCEGVNWTIVELKQWNIPGLQKRQRRVNWTIVELKFRIGNVELKCCKQTQRPYRPALGQLDYCRIEMYQVPFFSMELGQGQLDYCRIEIYAGVSALVQLKWYPGCCPIIRSLWVNWTIVELKSCKERGYGALIHGVNWTIVELKQIYVAPSLAGGFGVNWTIVELKQYYIRLCSQCHEGVNWTIVELKCAKALGFKIDVINGVNWTIVELKSYILQHFCKLLNWVNWTIVELKCGWCIRIWRGCSWVNWTIVELKFIGDGQKTIMRIGLIGLLQN</sequence>
<dbReference type="Proteomes" id="UP000324800">
    <property type="component" value="Unassembled WGS sequence"/>
</dbReference>
<dbReference type="EMBL" id="SNRW01013381">
    <property type="protein sequence ID" value="KAA6372685.1"/>
    <property type="molecule type" value="Genomic_DNA"/>
</dbReference>
<organism evidence="1 2">
    <name type="scientific">Streblomastix strix</name>
    <dbReference type="NCBI Taxonomy" id="222440"/>
    <lineage>
        <taxon>Eukaryota</taxon>
        <taxon>Metamonada</taxon>
        <taxon>Preaxostyla</taxon>
        <taxon>Oxymonadida</taxon>
        <taxon>Streblomastigidae</taxon>
        <taxon>Streblomastix</taxon>
    </lineage>
</organism>
<gene>
    <name evidence="1" type="ORF">EZS28_031789</name>
</gene>
<protein>
    <submittedName>
        <fullName evidence="1">Uncharacterized protein</fullName>
    </submittedName>
</protein>
<evidence type="ECO:0000313" key="1">
    <source>
        <dbReference type="EMBL" id="KAA6372685.1"/>
    </source>
</evidence>
<name>A0A5J4USA4_9EUKA</name>
<dbReference type="AlphaFoldDB" id="A0A5J4USA4"/>